<dbReference type="Gene3D" id="3.40.50.2000">
    <property type="entry name" value="Glycogen Phosphorylase B"/>
    <property type="match status" value="2"/>
</dbReference>
<dbReference type="Proteomes" id="UP000623509">
    <property type="component" value="Unassembled WGS sequence"/>
</dbReference>
<organism evidence="3 4">
    <name type="scientific">Candidatus Dactylopiibacterium carminicum</name>
    <dbReference type="NCBI Taxonomy" id="857335"/>
    <lineage>
        <taxon>Bacteria</taxon>
        <taxon>Pseudomonadati</taxon>
        <taxon>Pseudomonadota</taxon>
        <taxon>Betaproteobacteria</taxon>
        <taxon>Rhodocyclales</taxon>
        <taxon>Rhodocyclaceae</taxon>
        <taxon>Candidatus Dactylopiibacterium</taxon>
    </lineage>
</organism>
<evidence type="ECO:0000313" key="4">
    <source>
        <dbReference type="Proteomes" id="UP000216107"/>
    </source>
</evidence>
<accession>A0A272EP94</accession>
<dbReference type="PANTHER" id="PTHR45947:SF3">
    <property type="entry name" value="SULFOQUINOVOSYL TRANSFERASE SQD2"/>
    <property type="match status" value="1"/>
</dbReference>
<dbReference type="GO" id="GO:0016757">
    <property type="term" value="F:glycosyltransferase activity"/>
    <property type="evidence" value="ECO:0007669"/>
    <property type="project" value="TreeGrafter"/>
</dbReference>
<comment type="caution">
    <text evidence="3">The sequence shown here is derived from an EMBL/GenBank/DDBJ whole genome shotgun (WGS) entry which is preliminary data.</text>
</comment>
<protein>
    <recommendedName>
        <fullName evidence="1">Glycosyltransferase subfamily 4-like N-terminal domain-containing protein</fullName>
    </recommendedName>
</protein>
<dbReference type="SUPFAM" id="SSF53756">
    <property type="entry name" value="UDP-Glycosyltransferase/glycogen phosphorylase"/>
    <property type="match status" value="1"/>
</dbReference>
<proteinExistence type="predicted"/>
<dbReference type="InterPro" id="IPR050194">
    <property type="entry name" value="Glycosyltransferase_grp1"/>
</dbReference>
<evidence type="ECO:0000259" key="1">
    <source>
        <dbReference type="Pfam" id="PF13439"/>
    </source>
</evidence>
<evidence type="ECO:0000313" key="3">
    <source>
        <dbReference type="EMBL" id="PAS91934.1"/>
    </source>
</evidence>
<dbReference type="EMBL" id="MDUX01000056">
    <property type="protein sequence ID" value="KAF7598267.1"/>
    <property type="molecule type" value="Genomic_DNA"/>
</dbReference>
<reference evidence="2 5" key="1">
    <citation type="submission" date="2016-08" db="EMBL/GenBank/DDBJ databases">
        <title>Candidatus Dactylopiibacterium carminicum genome sequence.</title>
        <authorList>
            <person name="Ramirez-Puebla S.T."/>
            <person name="Ormeno-Orrillo E."/>
            <person name="Vera-Ponce De Leon A."/>
            <person name="Luis L."/>
            <person name="Sanchez-Flores A."/>
            <person name="Monica R."/>
            <person name="Martinez-Romero E."/>
        </authorList>
    </citation>
    <scope>NUCLEOTIDE SEQUENCE [LARGE SCALE GENOMIC DNA]</scope>
    <source>
        <strain evidence="2">END1</strain>
    </source>
</reference>
<evidence type="ECO:0000313" key="2">
    <source>
        <dbReference type="EMBL" id="KAF7598267.1"/>
    </source>
</evidence>
<dbReference type="Proteomes" id="UP000216107">
    <property type="component" value="Unassembled WGS sequence"/>
</dbReference>
<dbReference type="EMBL" id="NMRN01000053">
    <property type="protein sequence ID" value="PAS91934.1"/>
    <property type="molecule type" value="Genomic_DNA"/>
</dbReference>
<feature type="domain" description="Glycosyltransferase subfamily 4-like N-terminal" evidence="1">
    <location>
        <begin position="13"/>
        <end position="162"/>
    </location>
</feature>
<dbReference type="AlphaFoldDB" id="A0A272EP94"/>
<reference evidence="3 4" key="2">
    <citation type="submission" date="2017-07" db="EMBL/GenBank/DDBJ databases">
        <title>Candidatus Dactylopiibacterium carminicum, a nitrogen-fixing symbiont of the cochineal insect Dactylopius coccus and Dactylopius opuntiae (Hemiptera: Coccoidea: Dactylopiidae).</title>
        <authorList>
            <person name="Vera A."/>
        </authorList>
    </citation>
    <scope>NUCLEOTIDE SEQUENCE [LARGE SCALE GENOMIC DNA]</scope>
    <source>
        <strain evidence="3 4">NFDCM</strain>
    </source>
</reference>
<dbReference type="Pfam" id="PF13692">
    <property type="entry name" value="Glyco_trans_1_4"/>
    <property type="match status" value="1"/>
</dbReference>
<evidence type="ECO:0000313" key="5">
    <source>
        <dbReference type="Proteomes" id="UP000623509"/>
    </source>
</evidence>
<dbReference type="InterPro" id="IPR028098">
    <property type="entry name" value="Glyco_trans_4-like_N"/>
</dbReference>
<dbReference type="OrthoDB" id="9787293at2"/>
<sequence length="363" mass="40425">MKIEVVSFTGDSGLADYAVSLARALAAHAEVRVVSAQSLPGRFDALGFAVTRVFRRSRHYPLDIWRFVAGVLRRRPDWLLLQGPLKFPWLDALFIRLLHLLGIRCAVTVHDVLPHYPSFWSRYEYGFYYRSFNRVVTHSQAAAAGLKTLGVCGEILVVPHGIYDLFDLTGIDRRSARRALGLEEDEFVLLFFGHLEPRKGLMVFLEAAQALAGEVKLKFLLAGANALTTHGSQHVRRLEAARQWPNVIVHDRRIPFEEVERYFAASDVVALPYLEGTTSGVLKLALAFGKPVAASRVGDFPEQIPAGAGELFDADARIAMHFASAVQRIRANYPAYLSAMQAARGQAQWPDIAARLLAYLEAR</sequence>
<gene>
    <name evidence="2" type="ORF">BGI27_14285</name>
    <name evidence="3" type="ORF">CGU29_13745</name>
</gene>
<keyword evidence="5" id="KW-1185">Reference proteome</keyword>
<name>A0A272EP94_9RHOO</name>
<dbReference type="Pfam" id="PF13439">
    <property type="entry name" value="Glyco_transf_4"/>
    <property type="match status" value="1"/>
</dbReference>
<dbReference type="PANTHER" id="PTHR45947">
    <property type="entry name" value="SULFOQUINOVOSYL TRANSFERASE SQD2"/>
    <property type="match status" value="1"/>
</dbReference>
<dbReference type="RefSeq" id="WP_095525527.1">
    <property type="nucleotide sequence ID" value="NZ_MDUX01000056.1"/>
</dbReference>